<organism evidence="2 3">
    <name type="scientific">Desulfatibacillum alkenivorans DSM 16219</name>
    <dbReference type="NCBI Taxonomy" id="1121393"/>
    <lineage>
        <taxon>Bacteria</taxon>
        <taxon>Pseudomonadati</taxon>
        <taxon>Thermodesulfobacteriota</taxon>
        <taxon>Desulfobacteria</taxon>
        <taxon>Desulfobacterales</taxon>
        <taxon>Desulfatibacillaceae</taxon>
        <taxon>Desulfatibacillum</taxon>
    </lineage>
</organism>
<accession>A0A1M7BD81</accession>
<dbReference type="GO" id="GO:0003677">
    <property type="term" value="F:DNA binding"/>
    <property type="evidence" value="ECO:0007669"/>
    <property type="project" value="InterPro"/>
</dbReference>
<reference evidence="3" key="1">
    <citation type="submission" date="2016-11" db="EMBL/GenBank/DDBJ databases">
        <authorList>
            <person name="Varghese N."/>
            <person name="Submissions S."/>
        </authorList>
    </citation>
    <scope>NUCLEOTIDE SEQUENCE [LARGE SCALE GENOMIC DNA]</scope>
    <source>
        <strain evidence="3">DSM 16219</strain>
    </source>
</reference>
<dbReference type="InterPro" id="IPR047654">
    <property type="entry name" value="IS1634_transpos"/>
</dbReference>
<dbReference type="OrthoDB" id="9121874at2"/>
<dbReference type="PANTHER" id="PTHR34614:SF2">
    <property type="entry name" value="TRANSPOSASE IS4-LIKE DOMAIN-CONTAINING PROTEIN"/>
    <property type="match status" value="1"/>
</dbReference>
<dbReference type="EMBL" id="FQZU01000091">
    <property type="protein sequence ID" value="SHL52913.1"/>
    <property type="molecule type" value="Genomic_DNA"/>
</dbReference>
<dbReference type="AlphaFoldDB" id="A0A1M7BD81"/>
<dbReference type="InterPro" id="IPR002559">
    <property type="entry name" value="Transposase_11"/>
</dbReference>
<dbReference type="Pfam" id="PF01609">
    <property type="entry name" value="DDE_Tnp_1"/>
    <property type="match status" value="1"/>
</dbReference>
<evidence type="ECO:0000259" key="1">
    <source>
        <dbReference type="Pfam" id="PF01609"/>
    </source>
</evidence>
<dbReference type="Proteomes" id="UP000183994">
    <property type="component" value="Unassembled WGS sequence"/>
</dbReference>
<name>A0A1M7BD81_9BACT</name>
<evidence type="ECO:0000313" key="2">
    <source>
        <dbReference type="EMBL" id="SHL52913.1"/>
    </source>
</evidence>
<dbReference type="STRING" id="1121393.SAMN02745216_05300"/>
<dbReference type="GO" id="GO:0006313">
    <property type="term" value="P:DNA transposition"/>
    <property type="evidence" value="ECO:0007669"/>
    <property type="project" value="InterPro"/>
</dbReference>
<evidence type="ECO:0000313" key="3">
    <source>
        <dbReference type="Proteomes" id="UP000183994"/>
    </source>
</evidence>
<dbReference type="NCBIfam" id="NF033559">
    <property type="entry name" value="transpos_IS1634"/>
    <property type="match status" value="1"/>
</dbReference>
<dbReference type="PANTHER" id="PTHR34614">
    <property type="match status" value="1"/>
</dbReference>
<feature type="domain" description="Transposase IS4-like" evidence="1">
    <location>
        <begin position="186"/>
        <end position="497"/>
    </location>
</feature>
<keyword evidence="3" id="KW-1185">Reference proteome</keyword>
<proteinExistence type="predicted"/>
<sequence length="566" mass="65706">MAHLYKKIIKGRTYWYLRETHRVDGKVKLKWQKYLGTADSILAKLEKAEQTGQPLRMQTRSFGGLFVAHALEQELDTIGLVDRIVGRGKRETGPSVGEYFFYAWANRMIAPKSKHALEDWYKNVAVEHIRPVDAKQLTSARYWEKWDRVSAEHLEAVQDGFFQRLWKERPSPPRAFLFDTTNYYTFMATKTPSQLSRRGHSKDSKHHLRQVGLGLLVDRETSLPLYYTSYPGNMHDSKLFHEVLDDMARKMTGFAEPGKDVTVVFDKGMNAEDNLAAIDACAGLHFITTYSPYFMEYMAGVPLERFEVLDIPKNHGLMDKGRGRDRLLAYRSGAELWGQVRTVVATFNPATYRKKMRDLDRRLESIRTELLDWRRKFRGQERHWTSPKAITTRYKKLCESLHVSSKYFHLDFGEGKMGFRKDQGEINRARKLMGKTIMVTDNHDWDTEQIVLASQDRYKVEHQFRASKSSSHVRVNPVFHWTDSKIRCHLLTCLLALTCLRLLEIKVKGKYSGGTIMEEMQNLNCVLTWNKGEKSPKVRIEDPNPIQEEVLKALGYAIKDGWVLQI</sequence>
<dbReference type="RefSeq" id="WP_073479237.1">
    <property type="nucleotide sequence ID" value="NZ_FQZU01000091.1"/>
</dbReference>
<protein>
    <submittedName>
        <fullName evidence="2">Transposase</fullName>
    </submittedName>
</protein>
<dbReference type="GO" id="GO:0004803">
    <property type="term" value="F:transposase activity"/>
    <property type="evidence" value="ECO:0007669"/>
    <property type="project" value="InterPro"/>
</dbReference>
<gene>
    <name evidence="2" type="ORF">SAMN02745216_05300</name>
</gene>